<evidence type="ECO:0000313" key="4">
    <source>
        <dbReference type="Proteomes" id="UP000826271"/>
    </source>
</evidence>
<dbReference type="InterPro" id="IPR053772">
    <property type="entry name" value="At1g61320/At1g61330-like"/>
</dbReference>
<dbReference type="EMBL" id="WHWC01000008">
    <property type="protein sequence ID" value="KAG8377982.1"/>
    <property type="molecule type" value="Genomic_DNA"/>
</dbReference>
<name>A0AAV6XBF0_9LAMI</name>
<evidence type="ECO:0008006" key="5">
    <source>
        <dbReference type="Google" id="ProtNLM"/>
    </source>
</evidence>
<dbReference type="AlphaFoldDB" id="A0AAV6XBF0"/>
<evidence type="ECO:0000313" key="3">
    <source>
        <dbReference type="EMBL" id="KAG8377982.1"/>
    </source>
</evidence>
<feature type="domain" description="At1g61320/AtMIF1 LRR" evidence="2">
    <location>
        <begin position="105"/>
        <end position="250"/>
    </location>
</feature>
<reference evidence="3" key="1">
    <citation type="submission" date="2019-10" db="EMBL/GenBank/DDBJ databases">
        <authorList>
            <person name="Zhang R."/>
            <person name="Pan Y."/>
            <person name="Wang J."/>
            <person name="Ma R."/>
            <person name="Yu S."/>
        </authorList>
    </citation>
    <scope>NUCLEOTIDE SEQUENCE</scope>
    <source>
        <strain evidence="3">LA-IB0</strain>
        <tissue evidence="3">Leaf</tissue>
    </source>
</reference>
<dbReference type="InterPro" id="IPR001810">
    <property type="entry name" value="F-box_dom"/>
</dbReference>
<dbReference type="SUPFAM" id="SSF81383">
    <property type="entry name" value="F-box domain"/>
    <property type="match status" value="1"/>
</dbReference>
<dbReference type="SUPFAM" id="SSF52047">
    <property type="entry name" value="RNI-like"/>
    <property type="match status" value="1"/>
</dbReference>
<keyword evidence="4" id="KW-1185">Reference proteome</keyword>
<gene>
    <name evidence="3" type="ORF">BUALT_Bualt08G0090400</name>
</gene>
<dbReference type="PANTHER" id="PTHR34145">
    <property type="entry name" value="OS02G0105600 PROTEIN"/>
    <property type="match status" value="1"/>
</dbReference>
<protein>
    <recommendedName>
        <fullName evidence="5">F-box domain-containing protein</fullName>
    </recommendedName>
</protein>
<accession>A0AAV6XBF0</accession>
<dbReference type="Pfam" id="PF00646">
    <property type="entry name" value="F-box"/>
    <property type="match status" value="1"/>
</dbReference>
<dbReference type="InterPro" id="IPR036047">
    <property type="entry name" value="F-box-like_dom_sf"/>
</dbReference>
<comment type="caution">
    <text evidence="3">The sequence shown here is derived from an EMBL/GenBank/DDBJ whole genome shotgun (WGS) entry which is preliminary data.</text>
</comment>
<feature type="domain" description="F-box" evidence="1">
    <location>
        <begin position="23"/>
        <end position="60"/>
    </location>
</feature>
<sequence>MAAPEQQNHLVSHSQRSHNRIIISDMADDVVERIASFLPIKDAHRLSVLSRRFRYSWKFCRDFSFDRNFAENLSKDEFKNIVNNFFHHHSNPSADRFRLYFDANGETVLISYWIASAVRLGINELELDFTPSGKMFTLSYELIDFESIKTVKLVNCELHLPFNSNGLSHLRDLTFEHVRAHPVSIQAIFVNCLALRTLQLINCGFVFDLKIPSLGSKELNDVILDITYPRRFQLISHRRDMMISLAYVKSLKISSTFLEGLCARFEENEYKEVDFYLWKLKEFNLVVARESYINPSDIVIFLKKCPQVERVFIDVS</sequence>
<organism evidence="3 4">
    <name type="scientific">Buddleja alternifolia</name>
    <dbReference type="NCBI Taxonomy" id="168488"/>
    <lineage>
        <taxon>Eukaryota</taxon>
        <taxon>Viridiplantae</taxon>
        <taxon>Streptophyta</taxon>
        <taxon>Embryophyta</taxon>
        <taxon>Tracheophyta</taxon>
        <taxon>Spermatophyta</taxon>
        <taxon>Magnoliopsida</taxon>
        <taxon>eudicotyledons</taxon>
        <taxon>Gunneridae</taxon>
        <taxon>Pentapetalae</taxon>
        <taxon>asterids</taxon>
        <taxon>lamiids</taxon>
        <taxon>Lamiales</taxon>
        <taxon>Scrophulariaceae</taxon>
        <taxon>Buddlejeae</taxon>
        <taxon>Buddleja</taxon>
    </lineage>
</organism>
<evidence type="ECO:0000259" key="1">
    <source>
        <dbReference type="Pfam" id="PF00646"/>
    </source>
</evidence>
<evidence type="ECO:0000259" key="2">
    <source>
        <dbReference type="Pfam" id="PF23622"/>
    </source>
</evidence>
<dbReference type="Proteomes" id="UP000826271">
    <property type="component" value="Unassembled WGS sequence"/>
</dbReference>
<proteinExistence type="predicted"/>
<dbReference type="InterPro" id="IPR055357">
    <property type="entry name" value="LRR_At1g61320_AtMIF1"/>
</dbReference>
<dbReference type="Pfam" id="PF23622">
    <property type="entry name" value="LRR_At1g61320_AtMIF1"/>
    <property type="match status" value="1"/>
</dbReference>
<dbReference type="PANTHER" id="PTHR34145:SF77">
    <property type="match status" value="1"/>
</dbReference>